<dbReference type="CTD" id="145282"/>
<dbReference type="RefSeq" id="XP_017331887.1">
    <property type="nucleotide sequence ID" value="XM_017476398.3"/>
</dbReference>
<gene>
    <name evidence="4" type="primary">mipol1</name>
</gene>
<evidence type="ECO:0000313" key="3">
    <source>
        <dbReference type="Proteomes" id="UP000221080"/>
    </source>
</evidence>
<protein>
    <submittedName>
        <fullName evidence="4">Mirror-image polydactyly gene 1 protein isoform X1</fullName>
    </submittedName>
</protein>
<organism evidence="3 4">
    <name type="scientific">Ictalurus punctatus</name>
    <name type="common">Channel catfish</name>
    <name type="synonym">Silurus punctatus</name>
    <dbReference type="NCBI Taxonomy" id="7998"/>
    <lineage>
        <taxon>Eukaryota</taxon>
        <taxon>Metazoa</taxon>
        <taxon>Chordata</taxon>
        <taxon>Craniata</taxon>
        <taxon>Vertebrata</taxon>
        <taxon>Euteleostomi</taxon>
        <taxon>Actinopterygii</taxon>
        <taxon>Neopterygii</taxon>
        <taxon>Teleostei</taxon>
        <taxon>Ostariophysi</taxon>
        <taxon>Siluriformes</taxon>
        <taxon>Ictaluridae</taxon>
        <taxon>Ictalurus</taxon>
    </lineage>
</organism>
<feature type="compositionally biased region" description="Basic and acidic residues" evidence="2">
    <location>
        <begin position="125"/>
        <end position="134"/>
    </location>
</feature>
<feature type="coiled-coil region" evidence="1">
    <location>
        <begin position="478"/>
        <end position="526"/>
    </location>
</feature>
<feature type="region of interest" description="Disordered" evidence="2">
    <location>
        <begin position="115"/>
        <end position="209"/>
    </location>
</feature>
<dbReference type="AlphaFoldDB" id="A0A2D0RMZ9"/>
<name>A0A2D0RMZ9_ICTPU</name>
<dbReference type="InterPro" id="IPR026175">
    <property type="entry name" value="MIPOL1"/>
</dbReference>
<feature type="compositionally biased region" description="Basic and acidic residues" evidence="2">
    <location>
        <begin position="160"/>
        <end position="177"/>
    </location>
</feature>
<dbReference type="PANTHER" id="PTHR22089:SF2">
    <property type="entry name" value="MIRROR-IMAGE POLYDACTYLY GENE 1 PROTEIN"/>
    <property type="match status" value="1"/>
</dbReference>
<evidence type="ECO:0000313" key="4">
    <source>
        <dbReference type="RefSeq" id="XP_017331887.1"/>
    </source>
</evidence>
<proteinExistence type="predicted"/>
<dbReference type="PANTHER" id="PTHR22089">
    <property type="entry name" value="MIRROR-IMAGE POLYDACTYLY GENE 1 PROTEIN"/>
    <property type="match status" value="1"/>
</dbReference>
<evidence type="ECO:0000256" key="2">
    <source>
        <dbReference type="SAM" id="MobiDB-lite"/>
    </source>
</evidence>
<reference evidence="4" key="2">
    <citation type="submission" date="2025-08" db="UniProtKB">
        <authorList>
            <consortium name="RefSeq"/>
        </authorList>
    </citation>
    <scope>IDENTIFICATION</scope>
    <source>
        <tissue evidence="4">Blood</tissue>
    </source>
</reference>
<feature type="coiled-coil region" evidence="1">
    <location>
        <begin position="371"/>
        <end position="398"/>
    </location>
</feature>
<keyword evidence="3" id="KW-1185">Reference proteome</keyword>
<feature type="coiled-coil region" evidence="1">
    <location>
        <begin position="221"/>
        <end position="262"/>
    </location>
</feature>
<feature type="compositionally biased region" description="Pro residues" evidence="2">
    <location>
        <begin position="136"/>
        <end position="146"/>
    </location>
</feature>
<reference evidence="3" key="1">
    <citation type="journal article" date="2016" name="Nat. Commun.">
        <title>The channel catfish genome sequence provides insights into the evolution of scale formation in teleosts.</title>
        <authorList>
            <person name="Liu Z."/>
            <person name="Liu S."/>
            <person name="Yao J."/>
            <person name="Bao L."/>
            <person name="Zhang J."/>
            <person name="Li Y."/>
            <person name="Jiang C."/>
            <person name="Sun L."/>
            <person name="Wang R."/>
            <person name="Zhang Y."/>
            <person name="Zhou T."/>
            <person name="Zeng Q."/>
            <person name="Fu Q."/>
            <person name="Gao S."/>
            <person name="Li N."/>
            <person name="Koren S."/>
            <person name="Jiang Y."/>
            <person name="Zimin A."/>
            <person name="Xu P."/>
            <person name="Phillippy A.M."/>
            <person name="Geng X."/>
            <person name="Song L."/>
            <person name="Sun F."/>
            <person name="Li C."/>
            <person name="Wang X."/>
            <person name="Chen A."/>
            <person name="Jin Y."/>
            <person name="Yuan Z."/>
            <person name="Yang Y."/>
            <person name="Tan S."/>
            <person name="Peatman E."/>
            <person name="Lu J."/>
            <person name="Qin Z."/>
            <person name="Dunham R."/>
            <person name="Li Z."/>
            <person name="Sonstegard T."/>
            <person name="Feng J."/>
            <person name="Danzmann R.G."/>
            <person name="Schroeder S."/>
            <person name="Scheffler B."/>
            <person name="Duke M.V."/>
            <person name="Ballard L."/>
            <person name="Kucuktas H."/>
            <person name="Kaltenboeck L."/>
            <person name="Liu H."/>
            <person name="Armbruster J."/>
            <person name="Xie Y."/>
            <person name="Kirby M.L."/>
            <person name="Tian Y."/>
            <person name="Flanagan M.E."/>
            <person name="Mu W."/>
            <person name="Waldbieser G.C."/>
        </authorList>
    </citation>
    <scope>NUCLEOTIDE SEQUENCE [LARGE SCALE GENOMIC DNA]</scope>
    <source>
        <strain evidence="3">SDA103</strain>
    </source>
</reference>
<keyword evidence="1" id="KW-0175">Coiled coil</keyword>
<evidence type="ECO:0000256" key="1">
    <source>
        <dbReference type="SAM" id="Coils"/>
    </source>
</evidence>
<dbReference type="OrthoDB" id="6426880at2759"/>
<dbReference type="GeneID" id="108270082"/>
<accession>A0A2D0RMZ9</accession>
<sequence length="536" mass="60997">MNCHSMAHDVKTAIQRAKHKISSLENELCAKRENCSEGEEKNHQMSWKLKQELKDSLVDMYKANPKVNEELKQRLPSPIKRHCSETTPQPGFCSQGFSPDISQATLETVAPEKKLKGILFSKGPDSPRAREDPVRIPSPPPPPPLPATVRNLEEVMLSHQRADTQHSLDGEETDNRAASKTPCVTPESAGSRGLTDEGNENSKVTHETKRQVPFLDKEKNIAFLLKELDSLRDLNNKLQDKLALKEKELETLRLDSQLQEEKLGAHACERAAALVEEIYKAQRERDQAVMARLRLANEERDEALLRAKKLHEAVLELENINPEETDMDLEELLNRVSSADSALSIEKSGMAIMERIQRARERRSKITSEEMKAVIEERDNALTKCKRLEQELLHTRELRQTNNTCHLNMAYNQERVRKIQVELEAVQRERDMAVELGHKMEEELQALRRCHSVQQSQTEESPCSSSPTCVKDNSTAQGQNLLNRVHQLTSELQNTQTQLQVTQESEREATEKVHKLERLVDVLRKKVGTGSVRTVI</sequence>
<dbReference type="KEGG" id="ipu:108270082"/>
<dbReference type="Proteomes" id="UP000221080">
    <property type="component" value="Chromosome 9"/>
</dbReference>